<dbReference type="Pfam" id="PF00083">
    <property type="entry name" value="Sugar_tr"/>
    <property type="match status" value="1"/>
</dbReference>
<feature type="transmembrane region" description="Helical" evidence="5">
    <location>
        <begin position="444"/>
        <end position="462"/>
    </location>
</feature>
<name>A0ABV4CI54_9PSEU</name>
<feature type="transmembrane region" description="Helical" evidence="5">
    <location>
        <begin position="320"/>
        <end position="339"/>
    </location>
</feature>
<feature type="transmembrane region" description="Helical" evidence="5">
    <location>
        <begin position="171"/>
        <end position="191"/>
    </location>
</feature>
<keyword evidence="8" id="KW-1185">Reference proteome</keyword>
<feature type="transmembrane region" description="Helical" evidence="5">
    <location>
        <begin position="37"/>
        <end position="59"/>
    </location>
</feature>
<evidence type="ECO:0000313" key="7">
    <source>
        <dbReference type="EMBL" id="MEY8040765.1"/>
    </source>
</evidence>
<dbReference type="SUPFAM" id="SSF103473">
    <property type="entry name" value="MFS general substrate transporter"/>
    <property type="match status" value="1"/>
</dbReference>
<comment type="subcellular location">
    <subcellularLocation>
        <location evidence="1">Cell membrane</location>
        <topology evidence="1">Multi-pass membrane protein</topology>
    </subcellularLocation>
</comment>
<feature type="transmembrane region" description="Helical" evidence="5">
    <location>
        <begin position="197"/>
        <end position="216"/>
    </location>
</feature>
<dbReference type="Gene3D" id="1.20.1250.20">
    <property type="entry name" value="MFS general substrate transporter like domains"/>
    <property type="match status" value="1"/>
</dbReference>
<dbReference type="RefSeq" id="WP_345365193.1">
    <property type="nucleotide sequence ID" value="NZ_BAABII010000013.1"/>
</dbReference>
<evidence type="ECO:0000256" key="3">
    <source>
        <dbReference type="ARBA" id="ARBA00022989"/>
    </source>
</evidence>
<sequence length="491" mass="52546">MSTQPAAERETVLIRSARDVTELVNSGAARGSHAKMIVLLALGGIFLDAYDLTSLAYGITQIREEFGLSPAGAGAVTASISVGAILGAWLGGVLVDRLGRYRVFMADMLFFVVSAIGCALAPNAEVLIVFRFLMGIGVGMDIPVAMAFLAEFSRLRGKGSKGSRTASWSPAWYVATSGCYLVILALYFLLPDSQHDLLWRFTVGFGAVPAIVILLVRNKYMNESPSWAANQGDLERAARILRDSYGVDAVVAEDAERPKRESKPRASLHQFRTLFARRFRPRTFQALAVALAQTFSYNAVAYGLPIIIASLLGQGDLNTISASLVLNLVFAVTGGLLGMRLANSAGAWRMTFWGFAVQLTALVVLAVIGDPSSTAWVLLALFALGGFMFAQGGGPGANFMNFASLSYPTELRGTGIGFNQGTLRVGSTLSLFFFPVLSASFGTGVFWVIAAAPLLGMVALLAKRWEPVGYDADAVEHEYQQRLATPEPARG</sequence>
<evidence type="ECO:0000256" key="5">
    <source>
        <dbReference type="SAM" id="Phobius"/>
    </source>
</evidence>
<dbReference type="InterPro" id="IPR005829">
    <property type="entry name" value="Sugar_transporter_CS"/>
</dbReference>
<gene>
    <name evidence="7" type="ORF">AB8O55_15260</name>
</gene>
<proteinExistence type="predicted"/>
<dbReference type="InterPro" id="IPR020846">
    <property type="entry name" value="MFS_dom"/>
</dbReference>
<dbReference type="CDD" id="cd17316">
    <property type="entry name" value="MFS_SV2_like"/>
    <property type="match status" value="1"/>
</dbReference>
<evidence type="ECO:0000256" key="1">
    <source>
        <dbReference type="ARBA" id="ARBA00004651"/>
    </source>
</evidence>
<reference evidence="7 8" key="1">
    <citation type="submission" date="2024-08" db="EMBL/GenBank/DDBJ databases">
        <title>Genome mining of Saccharopolyspora cebuensis PGLac3 from Nigerian medicinal plant.</title>
        <authorList>
            <person name="Ezeobiora C.E."/>
            <person name="Igbokwe N.H."/>
            <person name="Amin D.H."/>
            <person name="Mendie U.E."/>
        </authorList>
    </citation>
    <scope>NUCLEOTIDE SEQUENCE [LARGE SCALE GENOMIC DNA]</scope>
    <source>
        <strain evidence="7 8">PGLac3</strain>
    </source>
</reference>
<feature type="transmembrane region" description="Helical" evidence="5">
    <location>
        <begin position="375"/>
        <end position="400"/>
    </location>
</feature>
<evidence type="ECO:0000313" key="8">
    <source>
        <dbReference type="Proteomes" id="UP001564626"/>
    </source>
</evidence>
<feature type="transmembrane region" description="Helical" evidence="5">
    <location>
        <begin position="103"/>
        <end position="122"/>
    </location>
</feature>
<dbReference type="InterPro" id="IPR005828">
    <property type="entry name" value="MFS_sugar_transport-like"/>
</dbReference>
<evidence type="ECO:0000256" key="4">
    <source>
        <dbReference type="ARBA" id="ARBA00023136"/>
    </source>
</evidence>
<dbReference type="Proteomes" id="UP001564626">
    <property type="component" value="Unassembled WGS sequence"/>
</dbReference>
<protein>
    <submittedName>
        <fullName evidence="7">MFS transporter</fullName>
    </submittedName>
</protein>
<evidence type="ECO:0000256" key="2">
    <source>
        <dbReference type="ARBA" id="ARBA00022692"/>
    </source>
</evidence>
<keyword evidence="3 5" id="KW-1133">Transmembrane helix</keyword>
<organism evidence="7 8">
    <name type="scientific">Saccharopolyspora cebuensis</name>
    <dbReference type="NCBI Taxonomy" id="418759"/>
    <lineage>
        <taxon>Bacteria</taxon>
        <taxon>Bacillati</taxon>
        <taxon>Actinomycetota</taxon>
        <taxon>Actinomycetes</taxon>
        <taxon>Pseudonocardiales</taxon>
        <taxon>Pseudonocardiaceae</taxon>
        <taxon>Saccharopolyspora</taxon>
    </lineage>
</organism>
<dbReference type="PROSITE" id="PS00217">
    <property type="entry name" value="SUGAR_TRANSPORT_2"/>
    <property type="match status" value="1"/>
</dbReference>
<accession>A0ABV4CI54</accession>
<feature type="transmembrane region" description="Helical" evidence="5">
    <location>
        <begin position="286"/>
        <end position="308"/>
    </location>
</feature>
<dbReference type="InterPro" id="IPR036259">
    <property type="entry name" value="MFS_trans_sf"/>
</dbReference>
<keyword evidence="4 5" id="KW-0472">Membrane</keyword>
<keyword evidence="2 5" id="KW-0812">Transmembrane</keyword>
<comment type="caution">
    <text evidence="7">The sequence shown here is derived from an EMBL/GenBank/DDBJ whole genome shotgun (WGS) entry which is preliminary data.</text>
</comment>
<feature type="transmembrane region" description="Helical" evidence="5">
    <location>
        <begin position="351"/>
        <end position="369"/>
    </location>
</feature>
<feature type="transmembrane region" description="Helical" evidence="5">
    <location>
        <begin position="71"/>
        <end position="91"/>
    </location>
</feature>
<dbReference type="PANTHER" id="PTHR23508:SF10">
    <property type="entry name" value="CARBOXYLIC ACID TRANSPORTER PROTEIN HOMOLOG"/>
    <property type="match status" value="1"/>
</dbReference>
<dbReference type="PANTHER" id="PTHR23508">
    <property type="entry name" value="CARBOXYLIC ACID TRANSPORTER PROTEIN HOMOLOG"/>
    <property type="match status" value="1"/>
</dbReference>
<dbReference type="EMBL" id="JBGEHV010000026">
    <property type="protein sequence ID" value="MEY8040765.1"/>
    <property type="molecule type" value="Genomic_DNA"/>
</dbReference>
<dbReference type="PROSITE" id="PS50850">
    <property type="entry name" value="MFS"/>
    <property type="match status" value="1"/>
</dbReference>
<feature type="domain" description="Major facilitator superfamily (MFS) profile" evidence="6">
    <location>
        <begin position="37"/>
        <end position="468"/>
    </location>
</feature>
<evidence type="ECO:0000259" key="6">
    <source>
        <dbReference type="PROSITE" id="PS50850"/>
    </source>
</evidence>